<dbReference type="CDD" id="cd03017">
    <property type="entry name" value="PRX_BCP"/>
    <property type="match status" value="1"/>
</dbReference>
<dbReference type="PANTHER" id="PTHR42801">
    <property type="entry name" value="THIOREDOXIN-DEPENDENT PEROXIDE REDUCTASE"/>
    <property type="match status" value="1"/>
</dbReference>
<organism evidence="14 15">
    <name type="scientific">Metabacillus malikii</name>
    <dbReference type="NCBI Taxonomy" id="1504265"/>
    <lineage>
        <taxon>Bacteria</taxon>
        <taxon>Bacillati</taxon>
        <taxon>Bacillota</taxon>
        <taxon>Bacilli</taxon>
        <taxon>Bacillales</taxon>
        <taxon>Bacillaceae</taxon>
        <taxon>Metabacillus</taxon>
    </lineage>
</organism>
<protein>
    <recommendedName>
        <fullName evidence="3">thioredoxin-dependent peroxiredoxin</fullName>
        <ecNumber evidence="3">1.11.1.24</ecNumber>
    </recommendedName>
    <alternativeName>
        <fullName evidence="11">Bacterioferritin comigratory protein</fullName>
    </alternativeName>
    <alternativeName>
        <fullName evidence="9">Thioredoxin peroxidase</fullName>
    </alternativeName>
</protein>
<keyword evidence="6" id="KW-0560">Oxidoreductase</keyword>
<dbReference type="EC" id="1.11.1.24" evidence="3"/>
<dbReference type="PANTHER" id="PTHR42801:SF4">
    <property type="entry name" value="AHPC_TSA FAMILY PROTEIN"/>
    <property type="match status" value="1"/>
</dbReference>
<evidence type="ECO:0000256" key="3">
    <source>
        <dbReference type="ARBA" id="ARBA00013017"/>
    </source>
</evidence>
<comment type="similarity">
    <text evidence="10">Belongs to the peroxiredoxin family. BCP/PrxQ subfamily.</text>
</comment>
<dbReference type="InterPro" id="IPR000866">
    <property type="entry name" value="AhpC/TSA"/>
</dbReference>
<keyword evidence="4" id="KW-0575">Peroxidase</keyword>
<comment type="function">
    <text evidence="1">Thiol-specific peroxidase that catalyzes the reduction of hydrogen peroxide and organic hydroperoxides to water and alcohols, respectively. Plays a role in cell protection against oxidative stress by detoxifying peroxides and as sensor of hydrogen peroxide-mediated signaling events.</text>
</comment>
<proteinExistence type="inferred from homology"/>
<keyword evidence="8" id="KW-0676">Redox-active center</keyword>
<evidence type="ECO:0000256" key="1">
    <source>
        <dbReference type="ARBA" id="ARBA00003330"/>
    </source>
</evidence>
<evidence type="ECO:0000256" key="12">
    <source>
        <dbReference type="ARBA" id="ARBA00049091"/>
    </source>
</evidence>
<comment type="catalytic activity">
    <reaction evidence="12">
        <text>a hydroperoxide + [thioredoxin]-dithiol = an alcohol + [thioredoxin]-disulfide + H2O</text>
        <dbReference type="Rhea" id="RHEA:62620"/>
        <dbReference type="Rhea" id="RHEA-COMP:10698"/>
        <dbReference type="Rhea" id="RHEA-COMP:10700"/>
        <dbReference type="ChEBI" id="CHEBI:15377"/>
        <dbReference type="ChEBI" id="CHEBI:29950"/>
        <dbReference type="ChEBI" id="CHEBI:30879"/>
        <dbReference type="ChEBI" id="CHEBI:35924"/>
        <dbReference type="ChEBI" id="CHEBI:50058"/>
        <dbReference type="EC" id="1.11.1.24"/>
    </reaction>
</comment>
<keyword evidence="5" id="KW-0049">Antioxidant</keyword>
<keyword evidence="15" id="KW-1185">Reference proteome</keyword>
<comment type="caution">
    <text evidence="14">The sequence shown here is derived from an EMBL/GenBank/DDBJ whole genome shotgun (WGS) entry which is preliminary data.</text>
</comment>
<dbReference type="NCBIfam" id="NF006960">
    <property type="entry name" value="PRK09437.1"/>
    <property type="match status" value="1"/>
</dbReference>
<evidence type="ECO:0000256" key="4">
    <source>
        <dbReference type="ARBA" id="ARBA00022559"/>
    </source>
</evidence>
<gene>
    <name evidence="14" type="ORF">J2S19_003050</name>
</gene>
<dbReference type="InterPro" id="IPR036249">
    <property type="entry name" value="Thioredoxin-like_sf"/>
</dbReference>
<dbReference type="InterPro" id="IPR013766">
    <property type="entry name" value="Thioredoxin_domain"/>
</dbReference>
<evidence type="ECO:0000256" key="10">
    <source>
        <dbReference type="ARBA" id="ARBA00038489"/>
    </source>
</evidence>
<accession>A0ABT9ZHL7</accession>
<dbReference type="Gene3D" id="3.40.30.10">
    <property type="entry name" value="Glutaredoxin"/>
    <property type="match status" value="1"/>
</dbReference>
<dbReference type="EMBL" id="JAUSUD010000014">
    <property type="protein sequence ID" value="MDQ0231766.1"/>
    <property type="molecule type" value="Genomic_DNA"/>
</dbReference>
<evidence type="ECO:0000256" key="8">
    <source>
        <dbReference type="ARBA" id="ARBA00023284"/>
    </source>
</evidence>
<reference evidence="14 15" key="1">
    <citation type="submission" date="2023-07" db="EMBL/GenBank/DDBJ databases">
        <title>Genomic Encyclopedia of Type Strains, Phase IV (KMG-IV): sequencing the most valuable type-strain genomes for metagenomic binning, comparative biology and taxonomic classification.</title>
        <authorList>
            <person name="Goeker M."/>
        </authorList>
    </citation>
    <scope>NUCLEOTIDE SEQUENCE [LARGE SCALE GENOMIC DNA]</scope>
    <source>
        <strain evidence="14 15">DSM 29005</strain>
    </source>
</reference>
<dbReference type="Proteomes" id="UP001234495">
    <property type="component" value="Unassembled WGS sequence"/>
</dbReference>
<evidence type="ECO:0000256" key="9">
    <source>
        <dbReference type="ARBA" id="ARBA00032824"/>
    </source>
</evidence>
<evidence type="ECO:0000256" key="2">
    <source>
        <dbReference type="ARBA" id="ARBA00011245"/>
    </source>
</evidence>
<comment type="subunit">
    <text evidence="2">Monomer.</text>
</comment>
<dbReference type="SUPFAM" id="SSF52833">
    <property type="entry name" value="Thioredoxin-like"/>
    <property type="match status" value="1"/>
</dbReference>
<feature type="domain" description="Thioredoxin" evidence="13">
    <location>
        <begin position="3"/>
        <end position="155"/>
    </location>
</feature>
<evidence type="ECO:0000256" key="6">
    <source>
        <dbReference type="ARBA" id="ARBA00023002"/>
    </source>
</evidence>
<keyword evidence="7" id="KW-1015">Disulfide bond</keyword>
<evidence type="ECO:0000256" key="5">
    <source>
        <dbReference type="ARBA" id="ARBA00022862"/>
    </source>
</evidence>
<dbReference type="Pfam" id="PF00578">
    <property type="entry name" value="AhpC-TSA"/>
    <property type="match status" value="1"/>
</dbReference>
<dbReference type="PIRSF" id="PIRSF000239">
    <property type="entry name" value="AHPC"/>
    <property type="match status" value="1"/>
</dbReference>
<dbReference type="RefSeq" id="WP_307343266.1">
    <property type="nucleotide sequence ID" value="NZ_JAUSUD010000014.1"/>
</dbReference>
<dbReference type="InterPro" id="IPR050924">
    <property type="entry name" value="Peroxiredoxin_BCP/PrxQ"/>
</dbReference>
<evidence type="ECO:0000313" key="15">
    <source>
        <dbReference type="Proteomes" id="UP001234495"/>
    </source>
</evidence>
<name>A0ABT9ZHL7_9BACI</name>
<dbReference type="InterPro" id="IPR024706">
    <property type="entry name" value="Peroxiredoxin_AhpC-typ"/>
</dbReference>
<evidence type="ECO:0000256" key="7">
    <source>
        <dbReference type="ARBA" id="ARBA00023157"/>
    </source>
</evidence>
<sequence length="155" mass="18019">MTIEVGSNVPTMKLLADNGETVSLEDYRGKYVVLYFYPKDMTPGCTTEACDFRDEHQSFAELNAVIVGVSPDPQEKHQKFKEKHNLPFQLLVDEEHKLADEFGVWKLKKNFGKEYMGIERSTFIINPEGKIVKEWRKVKVKDHVQDALQYIKEHQ</sequence>
<evidence type="ECO:0000259" key="13">
    <source>
        <dbReference type="PROSITE" id="PS51352"/>
    </source>
</evidence>
<evidence type="ECO:0000313" key="14">
    <source>
        <dbReference type="EMBL" id="MDQ0231766.1"/>
    </source>
</evidence>
<dbReference type="PROSITE" id="PS51352">
    <property type="entry name" value="THIOREDOXIN_2"/>
    <property type="match status" value="1"/>
</dbReference>
<evidence type="ECO:0000256" key="11">
    <source>
        <dbReference type="ARBA" id="ARBA00041373"/>
    </source>
</evidence>